<sequence length="348" mass="37597">MKRWLLVGMIALGLAPGTFVRTPKPPSNFTAGMDMIALDLERRRIGAVEVSGIWQLRSENDHFGGYSALVALDDTTLLAGSDRGRFLRLTAPGPEAGRTGRMLAMGYYAGGPQQDKHTVDLESLTRDPASGTIWGGYEDSNTLERRDAALGSRKAVRPEAMRGWSANSGAESLVRLADGRFLAISEGVPDGETGHPALLFAGDPVATDGAAAGAPIEFTFTPPTGYRPVDAEQLPDGPVLVLVRRVDWGLPPRFATALVLADPTEIEAGKAWRGQVVARFDPPLPTDNFEGLALSPEPAPGDRPILWMISDDNGGEFQRTLLYRMEWLSIEPPARPRINPRPPAARKQ</sequence>
<comment type="caution">
    <text evidence="2">The sequence shown here is derived from an EMBL/GenBank/DDBJ whole genome shotgun (WGS) entry which is preliminary data.</text>
</comment>
<dbReference type="AlphaFoldDB" id="A0A369QE68"/>
<feature type="domain" description="Phytase-like" evidence="1">
    <location>
        <begin position="62"/>
        <end position="314"/>
    </location>
</feature>
<evidence type="ECO:0000313" key="2">
    <source>
        <dbReference type="EMBL" id="RDC61209.1"/>
    </source>
</evidence>
<reference evidence="2 3" key="1">
    <citation type="submission" date="2018-04" db="EMBL/GenBank/DDBJ databases">
        <title>Altererythrobacter sp. HME9302 genome sequencing and assembly.</title>
        <authorList>
            <person name="Kang H."/>
            <person name="Kim H."/>
            <person name="Joh K."/>
        </authorList>
    </citation>
    <scope>NUCLEOTIDE SEQUENCE [LARGE SCALE GENOMIC DNA]</scope>
    <source>
        <strain evidence="2 3">HME9302</strain>
    </source>
</reference>
<dbReference type="RefSeq" id="WP_181815764.1">
    <property type="nucleotide sequence ID" value="NZ_QBKA01000002.1"/>
</dbReference>
<organism evidence="2 3">
    <name type="scientific">Alteripontixanthobacter maritimus</name>
    <dbReference type="NCBI Taxonomy" id="2161824"/>
    <lineage>
        <taxon>Bacteria</taxon>
        <taxon>Pseudomonadati</taxon>
        <taxon>Pseudomonadota</taxon>
        <taxon>Alphaproteobacteria</taxon>
        <taxon>Sphingomonadales</taxon>
        <taxon>Erythrobacteraceae</taxon>
        <taxon>Alteripontixanthobacter</taxon>
    </lineage>
</organism>
<accession>A0A369QE68</accession>
<keyword evidence="3" id="KW-1185">Reference proteome</keyword>
<dbReference type="Proteomes" id="UP000253727">
    <property type="component" value="Unassembled WGS sequence"/>
</dbReference>
<name>A0A369QE68_9SPHN</name>
<dbReference type="EMBL" id="QBKA01000002">
    <property type="protein sequence ID" value="RDC61209.1"/>
    <property type="molecule type" value="Genomic_DNA"/>
</dbReference>
<proteinExistence type="predicted"/>
<dbReference type="Pfam" id="PF13449">
    <property type="entry name" value="Phytase-like"/>
    <property type="match status" value="1"/>
</dbReference>
<evidence type="ECO:0000313" key="3">
    <source>
        <dbReference type="Proteomes" id="UP000253727"/>
    </source>
</evidence>
<evidence type="ECO:0000259" key="1">
    <source>
        <dbReference type="Pfam" id="PF13449"/>
    </source>
</evidence>
<protein>
    <recommendedName>
        <fullName evidence="1">Phytase-like domain-containing protein</fullName>
    </recommendedName>
</protein>
<gene>
    <name evidence="2" type="ORF">HME9302_02428</name>
</gene>
<dbReference type="InterPro" id="IPR027372">
    <property type="entry name" value="Phytase-like_dom"/>
</dbReference>